<dbReference type="GO" id="GO:0000151">
    <property type="term" value="C:ubiquitin ligase complex"/>
    <property type="evidence" value="ECO:0007669"/>
    <property type="project" value="TreeGrafter"/>
</dbReference>
<feature type="compositionally biased region" description="Low complexity" evidence="4">
    <location>
        <begin position="404"/>
        <end position="434"/>
    </location>
</feature>
<name>A0A9W6F2G7_9CHLO</name>
<evidence type="ECO:0000259" key="5">
    <source>
        <dbReference type="PROSITE" id="PS50097"/>
    </source>
</evidence>
<feature type="compositionally biased region" description="Low complexity" evidence="4">
    <location>
        <begin position="472"/>
        <end position="487"/>
    </location>
</feature>
<keyword evidence="7" id="KW-1185">Reference proteome</keyword>
<keyword evidence="2" id="KW-0677">Repeat</keyword>
<comment type="caution">
    <text evidence="6">The sequence shown here is derived from an EMBL/GenBank/DDBJ whole genome shotgun (WGS) entry which is preliminary data.</text>
</comment>
<feature type="compositionally biased region" description="Low complexity" evidence="4">
    <location>
        <begin position="61"/>
        <end position="75"/>
    </location>
</feature>
<dbReference type="OrthoDB" id="71307at2759"/>
<dbReference type="SUPFAM" id="SSF54695">
    <property type="entry name" value="POZ domain"/>
    <property type="match status" value="1"/>
</dbReference>
<evidence type="ECO:0000256" key="3">
    <source>
        <dbReference type="ARBA" id="ARBA00023043"/>
    </source>
</evidence>
<feature type="compositionally biased region" description="Pro residues" evidence="4">
    <location>
        <begin position="488"/>
        <end position="499"/>
    </location>
</feature>
<protein>
    <recommendedName>
        <fullName evidence="5">BTB domain-containing protein</fullName>
    </recommendedName>
</protein>
<dbReference type="EMBL" id="BRXU01000008">
    <property type="protein sequence ID" value="GLC53819.1"/>
    <property type="molecule type" value="Genomic_DNA"/>
</dbReference>
<feature type="compositionally biased region" description="Gly residues" evidence="4">
    <location>
        <begin position="116"/>
        <end position="137"/>
    </location>
</feature>
<dbReference type="Pfam" id="PF00651">
    <property type="entry name" value="BTB"/>
    <property type="match status" value="1"/>
</dbReference>
<comment type="pathway">
    <text evidence="1">Protein modification; protein ubiquitination.</text>
</comment>
<dbReference type="PROSITE" id="PS50097">
    <property type="entry name" value="BTB"/>
    <property type="match status" value="1"/>
</dbReference>
<gene>
    <name evidence="6" type="primary">PLEST011808</name>
    <name evidence="6" type="ORF">PLESTB_000790700</name>
</gene>
<dbReference type="AlphaFoldDB" id="A0A9W6F2G7"/>
<dbReference type="PANTHER" id="PTHR46231:SF1">
    <property type="entry name" value="ANKYRIN REPEAT AND BTB_POZ DOMAIN-CONTAINING PROTEIN 1"/>
    <property type="match status" value="1"/>
</dbReference>
<organism evidence="6 7">
    <name type="scientific">Pleodorina starrii</name>
    <dbReference type="NCBI Taxonomy" id="330485"/>
    <lineage>
        <taxon>Eukaryota</taxon>
        <taxon>Viridiplantae</taxon>
        <taxon>Chlorophyta</taxon>
        <taxon>core chlorophytes</taxon>
        <taxon>Chlorophyceae</taxon>
        <taxon>CS clade</taxon>
        <taxon>Chlamydomonadales</taxon>
        <taxon>Volvocaceae</taxon>
        <taxon>Pleodorina</taxon>
    </lineage>
</organism>
<dbReference type="InterPro" id="IPR044515">
    <property type="entry name" value="ABTB1"/>
</dbReference>
<reference evidence="6 7" key="1">
    <citation type="journal article" date="2023" name="Commun. Biol.">
        <title>Reorganization of the ancestral sex-determining regions during the evolution of trioecy in Pleodorina starrii.</title>
        <authorList>
            <person name="Takahashi K."/>
            <person name="Suzuki S."/>
            <person name="Kawai-Toyooka H."/>
            <person name="Yamamoto K."/>
            <person name="Hamaji T."/>
            <person name="Ootsuki R."/>
            <person name="Yamaguchi H."/>
            <person name="Kawachi M."/>
            <person name="Higashiyama T."/>
            <person name="Nozaki H."/>
        </authorList>
    </citation>
    <scope>NUCLEOTIDE SEQUENCE [LARGE SCALE GENOMIC DNA]</scope>
    <source>
        <strain evidence="6 7">NIES-4479</strain>
    </source>
</reference>
<dbReference type="Gene3D" id="3.30.710.10">
    <property type="entry name" value="Potassium Channel Kv1.1, Chain A"/>
    <property type="match status" value="1"/>
</dbReference>
<feature type="region of interest" description="Disordered" evidence="4">
    <location>
        <begin position="1"/>
        <end position="137"/>
    </location>
</feature>
<sequence>MDAEQPVPGLKRQRGDDDGTSSSGGSEGERPQLLDAEREPPGGADADADAADQPRLRRRLSANAAASPAEHNAAGDAGGGSGSGSQRFAVQGVSSAAGTGGGPTAAAGAGASDQPGGSGSDRGNGGSGLGRAGAAGGGIGSDDPTSFLELLLLSCSSKKITGSRALKRMFPTVVHTMREEGANSATVQLFRKVGGEEQSYDLKLRRGAQGDLCLGAGGMQLRNDLGLKDGDTLRVAVLPSGRNVIIAANGAAAAGYCSRVCLTASDISSAAGQFQAPFFQMQGLLGPHIASQPEKRFKVQLDPPAAAAAAKEDIDLQGAELYSSEFTNRALTWRVSKLAPWLERQGAVPGDFVRLWVVQQQPQQREEGQEQPLVIYFRHERAAENNGPDGTATTAAGAGGGAAAAGDSAAGQPPPQQQQRQQGQQQPTSQSAGPSGVGMLPPPPPQPQLQPSMAPVKVEPAGPLGPTGGAGTTAATGALGPQLLAPIPQQPPPPPPPPQQQQEAEQQQQQQVPQHLLPSASAGEVPAAAATFLEHQEGVVGLMGDMASLLTCPDELGYDDVEVAVGVRRFRCHRLILSARCLYFRRLFTGGSADSGARQVVLQDADPDAFELLLRYMYTGDMTFPPHLMRAVAELANRLLLPKVVHHVHRRLLAAAQPAGVVADMLWAHQQGFQELLGGLKDWYLGHQAEVLAAAGDSVRQLSVAAPSLMYDLHCATVRQADRRQ</sequence>
<dbReference type="GO" id="GO:0005737">
    <property type="term" value="C:cytoplasm"/>
    <property type="evidence" value="ECO:0007669"/>
    <property type="project" value="TreeGrafter"/>
</dbReference>
<proteinExistence type="predicted"/>
<feature type="region of interest" description="Disordered" evidence="4">
    <location>
        <begin position="384"/>
        <end position="515"/>
    </location>
</feature>
<dbReference type="CDD" id="cd18186">
    <property type="entry name" value="BTB_POZ_ZBTB_KLHL-like"/>
    <property type="match status" value="1"/>
</dbReference>
<feature type="compositionally biased region" description="Low complexity" evidence="4">
    <location>
        <begin position="387"/>
        <end position="396"/>
    </location>
</feature>
<accession>A0A9W6F2G7</accession>
<feature type="compositionally biased region" description="Basic and acidic residues" evidence="4">
    <location>
        <begin position="27"/>
        <end position="40"/>
    </location>
</feature>
<dbReference type="InterPro" id="IPR000210">
    <property type="entry name" value="BTB/POZ_dom"/>
</dbReference>
<evidence type="ECO:0000256" key="1">
    <source>
        <dbReference type="ARBA" id="ARBA00004906"/>
    </source>
</evidence>
<evidence type="ECO:0000256" key="4">
    <source>
        <dbReference type="SAM" id="MobiDB-lite"/>
    </source>
</evidence>
<dbReference type="PANTHER" id="PTHR46231">
    <property type="entry name" value="ANKYRIN REPEAT AND BTB/POZ DOMAIN-CONTAINING PROTEIN 1"/>
    <property type="match status" value="1"/>
</dbReference>
<feature type="compositionally biased region" description="Low complexity" evidence="4">
    <location>
        <begin position="500"/>
        <end position="515"/>
    </location>
</feature>
<feature type="compositionally biased region" description="Low complexity" evidence="4">
    <location>
        <begin position="104"/>
        <end position="115"/>
    </location>
</feature>
<keyword evidence="3" id="KW-0040">ANK repeat</keyword>
<dbReference type="Proteomes" id="UP001165080">
    <property type="component" value="Unassembled WGS sequence"/>
</dbReference>
<evidence type="ECO:0000313" key="6">
    <source>
        <dbReference type="EMBL" id="GLC53819.1"/>
    </source>
</evidence>
<feature type="domain" description="BTB" evidence="5">
    <location>
        <begin position="559"/>
        <end position="626"/>
    </location>
</feature>
<dbReference type="SMART" id="SM00225">
    <property type="entry name" value="BTB"/>
    <property type="match status" value="1"/>
</dbReference>
<evidence type="ECO:0000256" key="2">
    <source>
        <dbReference type="ARBA" id="ARBA00022737"/>
    </source>
</evidence>
<dbReference type="InterPro" id="IPR011333">
    <property type="entry name" value="SKP1/BTB/POZ_sf"/>
</dbReference>
<evidence type="ECO:0000313" key="7">
    <source>
        <dbReference type="Proteomes" id="UP001165080"/>
    </source>
</evidence>